<reference evidence="1 2" key="1">
    <citation type="submission" date="2017-03" db="EMBL/GenBank/DDBJ databases">
        <title>Genome Survey of Euroglyphus maynei.</title>
        <authorList>
            <person name="Arlian L.G."/>
            <person name="Morgan M.S."/>
            <person name="Rider S.D."/>
        </authorList>
    </citation>
    <scope>NUCLEOTIDE SEQUENCE [LARGE SCALE GENOMIC DNA]</scope>
    <source>
        <strain evidence="1">Arlian Lab</strain>
        <tissue evidence="1">Whole body</tissue>
    </source>
</reference>
<protein>
    <submittedName>
        <fullName evidence="1">Uncharacterized protein</fullName>
    </submittedName>
</protein>
<dbReference type="AlphaFoldDB" id="A0A1Y3AS27"/>
<dbReference type="EMBL" id="MUJZ01063864">
    <property type="protein sequence ID" value="OTF70817.1"/>
    <property type="molecule type" value="Genomic_DNA"/>
</dbReference>
<dbReference type="OrthoDB" id="6537803at2759"/>
<keyword evidence="2" id="KW-1185">Reference proteome</keyword>
<proteinExistence type="predicted"/>
<evidence type="ECO:0000313" key="1">
    <source>
        <dbReference type="EMBL" id="OTF70817.1"/>
    </source>
</evidence>
<evidence type="ECO:0000313" key="2">
    <source>
        <dbReference type="Proteomes" id="UP000194236"/>
    </source>
</evidence>
<comment type="caution">
    <text evidence="1">The sequence shown here is derived from an EMBL/GenBank/DDBJ whole genome shotgun (WGS) entry which is preliminary data.</text>
</comment>
<gene>
    <name evidence="1" type="ORF">BLA29_012240</name>
</gene>
<organism evidence="1 2">
    <name type="scientific">Euroglyphus maynei</name>
    <name type="common">Mayne's house dust mite</name>
    <dbReference type="NCBI Taxonomy" id="6958"/>
    <lineage>
        <taxon>Eukaryota</taxon>
        <taxon>Metazoa</taxon>
        <taxon>Ecdysozoa</taxon>
        <taxon>Arthropoda</taxon>
        <taxon>Chelicerata</taxon>
        <taxon>Arachnida</taxon>
        <taxon>Acari</taxon>
        <taxon>Acariformes</taxon>
        <taxon>Sarcoptiformes</taxon>
        <taxon>Astigmata</taxon>
        <taxon>Psoroptidia</taxon>
        <taxon>Analgoidea</taxon>
        <taxon>Pyroglyphidae</taxon>
        <taxon>Pyroglyphinae</taxon>
        <taxon>Euroglyphus</taxon>
    </lineage>
</organism>
<name>A0A1Y3AS27_EURMA</name>
<sequence>MRRILAKVIRNDTDLGDISTMADESILEELFTTRHLYSIVN</sequence>
<dbReference type="Proteomes" id="UP000194236">
    <property type="component" value="Unassembled WGS sequence"/>
</dbReference>
<accession>A0A1Y3AS27</accession>